<evidence type="ECO:0000256" key="5">
    <source>
        <dbReference type="RuleBase" id="RU003560"/>
    </source>
</evidence>
<accession>A0A7W8GC20</accession>
<gene>
    <name evidence="7" type="ORF">HNQ09_000243</name>
</gene>
<keyword evidence="8" id="KW-1185">Reference proteome</keyword>
<comment type="caution">
    <text evidence="7">The sequence shown here is derived from an EMBL/GenBank/DDBJ whole genome shotgun (WGS) entry which is preliminary data.</text>
</comment>
<dbReference type="Gene3D" id="3.90.1150.10">
    <property type="entry name" value="Aspartate Aminotransferase, domain 1"/>
    <property type="match status" value="1"/>
</dbReference>
<dbReference type="InterPro" id="IPR015422">
    <property type="entry name" value="PyrdxlP-dep_Trfase_small"/>
</dbReference>
<dbReference type="GO" id="GO:0030170">
    <property type="term" value="F:pyridoxal phosphate binding"/>
    <property type="evidence" value="ECO:0007669"/>
    <property type="project" value="InterPro"/>
</dbReference>
<dbReference type="CDD" id="cd00610">
    <property type="entry name" value="OAT_like"/>
    <property type="match status" value="1"/>
</dbReference>
<organism evidence="7 8">
    <name type="scientific">Deinococcus budaensis</name>
    <dbReference type="NCBI Taxonomy" id="1665626"/>
    <lineage>
        <taxon>Bacteria</taxon>
        <taxon>Thermotogati</taxon>
        <taxon>Deinococcota</taxon>
        <taxon>Deinococci</taxon>
        <taxon>Deinococcales</taxon>
        <taxon>Deinococcaceae</taxon>
        <taxon>Deinococcus</taxon>
    </lineage>
</organism>
<dbReference type="FunFam" id="3.40.640.10:FF:000004">
    <property type="entry name" value="Acetylornithine aminotransferase"/>
    <property type="match status" value="1"/>
</dbReference>
<dbReference type="AlphaFoldDB" id="A0A7W8GC20"/>
<protein>
    <submittedName>
        <fullName evidence="7">Acetylornithine/succinyldiaminopimelate/putresci ne aminotransferase</fullName>
    </submittedName>
</protein>
<dbReference type="InterPro" id="IPR015424">
    <property type="entry name" value="PyrdxlP-dep_Trfase"/>
</dbReference>
<reference evidence="7 8" key="1">
    <citation type="submission" date="2020-08" db="EMBL/GenBank/DDBJ databases">
        <title>Genomic Encyclopedia of Type Strains, Phase IV (KMG-IV): sequencing the most valuable type-strain genomes for metagenomic binning, comparative biology and taxonomic classification.</title>
        <authorList>
            <person name="Goeker M."/>
        </authorList>
    </citation>
    <scope>NUCLEOTIDE SEQUENCE [LARGE SCALE GENOMIC DNA]</scope>
    <source>
        <strain evidence="7 8">DSM 101791</strain>
    </source>
</reference>
<dbReference type="InterPro" id="IPR005814">
    <property type="entry name" value="Aminotrans_3"/>
</dbReference>
<keyword evidence="3 7" id="KW-0808">Transferase</keyword>
<dbReference type="RefSeq" id="WP_184024339.1">
    <property type="nucleotide sequence ID" value="NZ_JACHFN010000001.1"/>
</dbReference>
<evidence type="ECO:0000313" key="7">
    <source>
        <dbReference type="EMBL" id="MBB5232826.1"/>
    </source>
</evidence>
<name>A0A7W8GC20_9DEIO</name>
<keyword evidence="2 7" id="KW-0032">Aminotransferase</keyword>
<evidence type="ECO:0000313" key="8">
    <source>
        <dbReference type="Proteomes" id="UP000525389"/>
    </source>
</evidence>
<feature type="compositionally biased region" description="Pro residues" evidence="6">
    <location>
        <begin position="8"/>
        <end position="25"/>
    </location>
</feature>
<dbReference type="InterPro" id="IPR049704">
    <property type="entry name" value="Aminotrans_3_PPA_site"/>
</dbReference>
<comment type="cofactor">
    <cofactor evidence="1">
        <name>pyridoxal 5'-phosphate</name>
        <dbReference type="ChEBI" id="CHEBI:597326"/>
    </cofactor>
</comment>
<dbReference type="PROSITE" id="PS00600">
    <property type="entry name" value="AA_TRANSFER_CLASS_3"/>
    <property type="match status" value="1"/>
</dbReference>
<keyword evidence="4 5" id="KW-0663">Pyridoxal phosphate</keyword>
<dbReference type="Proteomes" id="UP000525389">
    <property type="component" value="Unassembled WGS sequence"/>
</dbReference>
<dbReference type="SUPFAM" id="SSF53383">
    <property type="entry name" value="PLP-dependent transferases"/>
    <property type="match status" value="1"/>
</dbReference>
<feature type="region of interest" description="Disordered" evidence="6">
    <location>
        <begin position="1"/>
        <end position="33"/>
    </location>
</feature>
<evidence type="ECO:0000256" key="2">
    <source>
        <dbReference type="ARBA" id="ARBA00022576"/>
    </source>
</evidence>
<dbReference type="GO" id="GO:0008483">
    <property type="term" value="F:transaminase activity"/>
    <property type="evidence" value="ECO:0007669"/>
    <property type="project" value="UniProtKB-KW"/>
</dbReference>
<comment type="similarity">
    <text evidence="5">Belongs to the class-III pyridoxal-phosphate-dependent aminotransferase family.</text>
</comment>
<proteinExistence type="inferred from homology"/>
<dbReference type="InterPro" id="IPR050103">
    <property type="entry name" value="Class-III_PLP-dep_AT"/>
</dbReference>
<dbReference type="Gene3D" id="3.40.640.10">
    <property type="entry name" value="Type I PLP-dependent aspartate aminotransferase-like (Major domain)"/>
    <property type="match status" value="1"/>
</dbReference>
<evidence type="ECO:0000256" key="1">
    <source>
        <dbReference type="ARBA" id="ARBA00001933"/>
    </source>
</evidence>
<sequence length="513" mass="54929">MTASPSSPALPPGLPAPLPPDPGSPLPAAQLPPGFIRAGDVLEGRLSPAQTRTLDQRHGNEELLFGLDLLGLAGPFSRVTPWELEDERGVRRINASGYAAVPFGEMPPVITDFLREFLTKNRAMGLPQQSSSPWRAALQSNLVRLLARELPSHADSQVFFCSSGTEAIEGALKFAKAWRPRAKFYLSFSSGYHGKTLGSLSLTPNPEYQDVFRPLLPGALTSPYGDLDALTRLVRRLGPDNVVAVVVEPIQGEGGVNIPPPGFLRGVGELCRRHGIVCIADEIQTGLGRTGHWFESAAQGLDPDIVTLAKPLGGGMTAVGATIVRHAIYKKMLGGLSSKRHSNTFGGGALAMAVGLKSLEYLVEQDLPARSTRLGALGLERLQATQRQHPRLLENVRGQGLLLAMQFRPVVGVPLPGVLKEIVFEATAILALRELHAAGVMANLSLSSKRTVRLTPALDMPEDLFGAMFDRVGVFAARNPASRHLLTNTPPAVTARLAKFAASKPKKRTESDG</sequence>
<dbReference type="PANTHER" id="PTHR11986:SF79">
    <property type="entry name" value="ACETYLORNITHINE AMINOTRANSFERASE, MITOCHONDRIAL"/>
    <property type="match status" value="1"/>
</dbReference>
<dbReference type="GO" id="GO:0042802">
    <property type="term" value="F:identical protein binding"/>
    <property type="evidence" value="ECO:0007669"/>
    <property type="project" value="TreeGrafter"/>
</dbReference>
<evidence type="ECO:0000256" key="3">
    <source>
        <dbReference type="ARBA" id="ARBA00022679"/>
    </source>
</evidence>
<dbReference type="PANTHER" id="PTHR11986">
    <property type="entry name" value="AMINOTRANSFERASE CLASS III"/>
    <property type="match status" value="1"/>
</dbReference>
<dbReference type="EMBL" id="JACHFN010000001">
    <property type="protein sequence ID" value="MBB5232826.1"/>
    <property type="molecule type" value="Genomic_DNA"/>
</dbReference>
<evidence type="ECO:0000256" key="4">
    <source>
        <dbReference type="ARBA" id="ARBA00022898"/>
    </source>
</evidence>
<dbReference type="InterPro" id="IPR015421">
    <property type="entry name" value="PyrdxlP-dep_Trfase_major"/>
</dbReference>
<dbReference type="Pfam" id="PF00202">
    <property type="entry name" value="Aminotran_3"/>
    <property type="match status" value="1"/>
</dbReference>
<evidence type="ECO:0000256" key="6">
    <source>
        <dbReference type="SAM" id="MobiDB-lite"/>
    </source>
</evidence>